<reference evidence="4 5" key="1">
    <citation type="submission" date="2018-06" db="EMBL/GenBank/DDBJ databases">
        <title>Comparative genomics of downy mildews reveals potential adaptations to biotrophy.</title>
        <authorList>
            <person name="Fletcher K."/>
            <person name="Klosterman S.J."/>
            <person name="Derevnina L."/>
            <person name="Martin F."/>
            <person name="Koike S."/>
            <person name="Reyes Chin-Wo S."/>
            <person name="Mou B."/>
            <person name="Michelmore R."/>
        </authorList>
    </citation>
    <scope>NUCLEOTIDE SEQUENCE [LARGE SCALE GENOMIC DNA]</scope>
    <source>
        <strain evidence="4 5">R14</strain>
    </source>
</reference>
<dbReference type="SUPFAM" id="SSF48464">
    <property type="entry name" value="ENTH/VHS domain"/>
    <property type="match status" value="1"/>
</dbReference>
<proteinExistence type="predicted"/>
<feature type="compositionally biased region" description="Basic and acidic residues" evidence="2">
    <location>
        <begin position="438"/>
        <end position="449"/>
    </location>
</feature>
<feature type="region of interest" description="Disordered" evidence="2">
    <location>
        <begin position="383"/>
        <end position="555"/>
    </location>
</feature>
<sequence>MYSREKLERLLRQAKVTTQSIQKVSQWMLTHRQNLAEMVTLWAELIREGEAEHQIVYLYIANDAMQVGVRKFGRHIAAVFEEKLVEIIQQVMKDGEEKVKRCAIKIVGIWKERGVVTPSLLAMLENVCAGKPAIVEVLEADTMTEEKTAKLLQEMTSDAIVERVLEDMPEVVEATTTTQLAAHVQDLVNATISADMLSDRMFQLESSISVFHHACAEQDEEEDGEVVVVGEEKEQTFPSVGGIAWSKMDQHAYDLDVDSSRGHVEQYRKNLMDQAAKREALIKNLRGLENINLFAFPQGVTTKEEADQQEQALEKLYAAACEAETLELKQLEEQRAEFRARQASLAASASDPLYPGYQAPQDLYRSVAPTILTRGLSDSGNNFVGYRRSSHQDDQLHRSSPAIRRHSSASAATNHDFVDARFNDQHRFGGENDGYGGQDDRNGGQDDRNGGQNNRYSMDSPSMNKRVKLHHSHSAEPQNMQWQDVSRHSPPRGGIPSNPYAAVEREHTAFSPRGNRYSPRDHYQAPPPQPRQERRTRWDSMPEDRYNNHYDDRRW</sequence>
<gene>
    <name evidence="4" type="ORF">DD238_001105</name>
</gene>
<evidence type="ECO:0000256" key="2">
    <source>
        <dbReference type="SAM" id="MobiDB-lite"/>
    </source>
</evidence>
<feature type="compositionally biased region" description="Basic and acidic residues" evidence="2">
    <location>
        <begin position="531"/>
        <end position="555"/>
    </location>
</feature>
<feature type="coiled-coil region" evidence="1">
    <location>
        <begin position="321"/>
        <end position="348"/>
    </location>
</feature>
<organism evidence="4 5">
    <name type="scientific">Peronospora effusa</name>
    <dbReference type="NCBI Taxonomy" id="542832"/>
    <lineage>
        <taxon>Eukaryota</taxon>
        <taxon>Sar</taxon>
        <taxon>Stramenopiles</taxon>
        <taxon>Oomycota</taxon>
        <taxon>Peronosporomycetes</taxon>
        <taxon>Peronosporales</taxon>
        <taxon>Peronosporaceae</taxon>
        <taxon>Peronospora</taxon>
    </lineage>
</organism>
<dbReference type="STRING" id="542832.A0A3M6VJX6"/>
<protein>
    <recommendedName>
        <fullName evidence="3">CID domain-containing protein</fullName>
    </recommendedName>
</protein>
<dbReference type="Proteomes" id="UP000282087">
    <property type="component" value="Unassembled WGS sequence"/>
</dbReference>
<dbReference type="CDD" id="cd16981">
    <property type="entry name" value="CID_RPRD_like"/>
    <property type="match status" value="1"/>
</dbReference>
<dbReference type="SMART" id="SM00582">
    <property type="entry name" value="RPR"/>
    <property type="match status" value="1"/>
</dbReference>
<dbReference type="PANTHER" id="PTHR12460">
    <property type="entry name" value="CYCLIN-DEPENDENT KINASE INHIBITOR-RELATED PROTEIN"/>
    <property type="match status" value="1"/>
</dbReference>
<name>A0A3M6VJX6_9STRA</name>
<dbReference type="Pfam" id="PF04818">
    <property type="entry name" value="CID"/>
    <property type="match status" value="1"/>
</dbReference>
<accession>A0A3M6VJX6</accession>
<dbReference type="AlphaFoldDB" id="A0A3M6VJX6"/>
<keyword evidence="1" id="KW-0175">Coiled coil</keyword>
<dbReference type="InterPro" id="IPR008942">
    <property type="entry name" value="ENTH_VHS"/>
</dbReference>
<feature type="domain" description="CID" evidence="3">
    <location>
        <begin position="1"/>
        <end position="132"/>
    </location>
</feature>
<dbReference type="PROSITE" id="PS51391">
    <property type="entry name" value="CID"/>
    <property type="match status" value="1"/>
</dbReference>
<feature type="compositionally biased region" description="Polar residues" evidence="2">
    <location>
        <begin position="475"/>
        <end position="484"/>
    </location>
</feature>
<dbReference type="VEuPathDB" id="FungiDB:DD237_000868"/>
<comment type="caution">
    <text evidence="4">The sequence shown here is derived from an EMBL/GenBank/DDBJ whole genome shotgun (WGS) entry which is preliminary data.</text>
</comment>
<keyword evidence="5" id="KW-1185">Reference proteome</keyword>
<dbReference type="OrthoDB" id="10069473at2759"/>
<feature type="compositionally biased region" description="Basic and acidic residues" evidence="2">
    <location>
        <begin position="416"/>
        <end position="430"/>
    </location>
</feature>
<dbReference type="Gene3D" id="1.25.40.90">
    <property type="match status" value="1"/>
</dbReference>
<evidence type="ECO:0000259" key="3">
    <source>
        <dbReference type="PROSITE" id="PS51391"/>
    </source>
</evidence>
<dbReference type="GO" id="GO:0000993">
    <property type="term" value="F:RNA polymerase II complex binding"/>
    <property type="evidence" value="ECO:0007669"/>
    <property type="project" value="TreeGrafter"/>
</dbReference>
<evidence type="ECO:0000256" key="1">
    <source>
        <dbReference type="SAM" id="Coils"/>
    </source>
</evidence>
<dbReference type="EMBL" id="QLLG01000178">
    <property type="protein sequence ID" value="RMX67064.1"/>
    <property type="molecule type" value="Genomic_DNA"/>
</dbReference>
<evidence type="ECO:0000313" key="4">
    <source>
        <dbReference type="EMBL" id="RMX67064.1"/>
    </source>
</evidence>
<dbReference type="InterPro" id="IPR006569">
    <property type="entry name" value="CID_dom"/>
</dbReference>
<dbReference type="PANTHER" id="PTHR12460:SF0">
    <property type="entry name" value="CID DOMAIN-CONTAINING PROTEIN-RELATED"/>
    <property type="match status" value="1"/>
</dbReference>
<dbReference type="GO" id="GO:0031124">
    <property type="term" value="P:mRNA 3'-end processing"/>
    <property type="evidence" value="ECO:0007669"/>
    <property type="project" value="TreeGrafter"/>
</dbReference>
<evidence type="ECO:0000313" key="5">
    <source>
        <dbReference type="Proteomes" id="UP000282087"/>
    </source>
</evidence>